<dbReference type="AlphaFoldDB" id="A0A183PM50"/>
<evidence type="ECO:0000313" key="2">
    <source>
        <dbReference type="EMBL" id="VDP68604.1"/>
    </source>
</evidence>
<feature type="region of interest" description="Disordered" evidence="1">
    <location>
        <begin position="62"/>
        <end position="82"/>
    </location>
</feature>
<evidence type="ECO:0000313" key="3">
    <source>
        <dbReference type="Proteomes" id="UP000269396"/>
    </source>
</evidence>
<accession>A0A183PM50</accession>
<evidence type="ECO:0000256" key="1">
    <source>
        <dbReference type="SAM" id="MobiDB-lite"/>
    </source>
</evidence>
<dbReference type="Proteomes" id="UP000269396">
    <property type="component" value="Unassembled WGS sequence"/>
</dbReference>
<protein>
    <submittedName>
        <fullName evidence="2">Uncharacterized protein</fullName>
    </submittedName>
</protein>
<organism evidence="2 3">
    <name type="scientific">Schistosoma mattheei</name>
    <dbReference type="NCBI Taxonomy" id="31246"/>
    <lineage>
        <taxon>Eukaryota</taxon>
        <taxon>Metazoa</taxon>
        <taxon>Spiralia</taxon>
        <taxon>Lophotrochozoa</taxon>
        <taxon>Platyhelminthes</taxon>
        <taxon>Trematoda</taxon>
        <taxon>Digenea</taxon>
        <taxon>Strigeidida</taxon>
        <taxon>Schistosomatoidea</taxon>
        <taxon>Schistosomatidae</taxon>
        <taxon>Schistosoma</taxon>
    </lineage>
</organism>
<proteinExistence type="predicted"/>
<keyword evidence="3" id="KW-1185">Reference proteome</keyword>
<feature type="region of interest" description="Disordered" evidence="1">
    <location>
        <begin position="1"/>
        <end position="31"/>
    </location>
</feature>
<sequence length="82" mass="9682">MAVSNNRRRRAPKSNEQAEYTKRNNQGKRSIKADKWEYEDLVMTPHKASREGNIKQSWHIEENEAVQSDKEKIKEPITDVQE</sequence>
<feature type="compositionally biased region" description="Basic residues" evidence="1">
    <location>
        <begin position="1"/>
        <end position="12"/>
    </location>
</feature>
<reference evidence="2 3" key="1">
    <citation type="submission" date="2018-11" db="EMBL/GenBank/DDBJ databases">
        <authorList>
            <consortium name="Pathogen Informatics"/>
        </authorList>
    </citation>
    <scope>NUCLEOTIDE SEQUENCE [LARGE SCALE GENOMIC DNA]</scope>
    <source>
        <strain>Denwood</strain>
        <strain evidence="3">Zambia</strain>
    </source>
</reference>
<gene>
    <name evidence="2" type="ORF">SMTD_LOCUS15436</name>
</gene>
<dbReference type="EMBL" id="UZAL01035851">
    <property type="protein sequence ID" value="VDP68604.1"/>
    <property type="molecule type" value="Genomic_DNA"/>
</dbReference>
<feature type="compositionally biased region" description="Polar residues" evidence="1">
    <location>
        <begin position="14"/>
        <end position="24"/>
    </location>
</feature>
<name>A0A183PM50_9TREM</name>